<name>A0A1L9UJJ9_ASPBC</name>
<protein>
    <submittedName>
        <fullName evidence="2">Uncharacterized protein</fullName>
    </submittedName>
</protein>
<dbReference type="AlphaFoldDB" id="A0A1L9UJJ9"/>
<dbReference type="VEuPathDB" id="FungiDB:ASPBRDRAFT_55106"/>
<dbReference type="RefSeq" id="XP_067479084.1">
    <property type="nucleotide sequence ID" value="XM_067627342.1"/>
</dbReference>
<keyword evidence="3" id="KW-1185">Reference proteome</keyword>
<dbReference type="GeneID" id="93579830"/>
<dbReference type="EMBL" id="KV878684">
    <property type="protein sequence ID" value="OJJ71836.1"/>
    <property type="molecule type" value="Genomic_DNA"/>
</dbReference>
<organism evidence="2 3">
    <name type="scientific">Aspergillus brasiliensis (strain CBS 101740 / IMI 381727 / IBT 21946)</name>
    <dbReference type="NCBI Taxonomy" id="767769"/>
    <lineage>
        <taxon>Eukaryota</taxon>
        <taxon>Fungi</taxon>
        <taxon>Dikarya</taxon>
        <taxon>Ascomycota</taxon>
        <taxon>Pezizomycotina</taxon>
        <taxon>Eurotiomycetes</taxon>
        <taxon>Eurotiomycetidae</taxon>
        <taxon>Eurotiales</taxon>
        <taxon>Aspergillaceae</taxon>
        <taxon>Aspergillus</taxon>
        <taxon>Aspergillus subgen. Circumdati</taxon>
    </lineage>
</organism>
<evidence type="ECO:0000256" key="1">
    <source>
        <dbReference type="SAM" id="MobiDB-lite"/>
    </source>
</evidence>
<feature type="region of interest" description="Disordered" evidence="1">
    <location>
        <begin position="13"/>
        <end position="59"/>
    </location>
</feature>
<dbReference type="Proteomes" id="UP000184499">
    <property type="component" value="Unassembled WGS sequence"/>
</dbReference>
<proteinExistence type="predicted"/>
<reference evidence="3" key="1">
    <citation type="journal article" date="2017" name="Genome Biol.">
        <title>Comparative genomics reveals high biological diversity and specific adaptations in the industrially and medically important fungal genus Aspergillus.</title>
        <authorList>
            <person name="de Vries R.P."/>
            <person name="Riley R."/>
            <person name="Wiebenga A."/>
            <person name="Aguilar-Osorio G."/>
            <person name="Amillis S."/>
            <person name="Uchima C.A."/>
            <person name="Anderluh G."/>
            <person name="Asadollahi M."/>
            <person name="Askin M."/>
            <person name="Barry K."/>
            <person name="Battaglia E."/>
            <person name="Bayram O."/>
            <person name="Benocci T."/>
            <person name="Braus-Stromeyer S.A."/>
            <person name="Caldana C."/>
            <person name="Canovas D."/>
            <person name="Cerqueira G.C."/>
            <person name="Chen F."/>
            <person name="Chen W."/>
            <person name="Choi C."/>
            <person name="Clum A."/>
            <person name="Dos Santos R.A."/>
            <person name="Damasio A.R."/>
            <person name="Diallinas G."/>
            <person name="Emri T."/>
            <person name="Fekete E."/>
            <person name="Flipphi M."/>
            <person name="Freyberg S."/>
            <person name="Gallo A."/>
            <person name="Gournas C."/>
            <person name="Habgood R."/>
            <person name="Hainaut M."/>
            <person name="Harispe M.L."/>
            <person name="Henrissat B."/>
            <person name="Hilden K.S."/>
            <person name="Hope R."/>
            <person name="Hossain A."/>
            <person name="Karabika E."/>
            <person name="Karaffa L."/>
            <person name="Karanyi Z."/>
            <person name="Krasevec N."/>
            <person name="Kuo A."/>
            <person name="Kusch H."/>
            <person name="LaButti K."/>
            <person name="Lagendijk E.L."/>
            <person name="Lapidus A."/>
            <person name="Levasseur A."/>
            <person name="Lindquist E."/>
            <person name="Lipzen A."/>
            <person name="Logrieco A.F."/>
            <person name="MacCabe A."/>
            <person name="Maekelae M.R."/>
            <person name="Malavazi I."/>
            <person name="Melin P."/>
            <person name="Meyer V."/>
            <person name="Mielnichuk N."/>
            <person name="Miskei M."/>
            <person name="Molnar A.P."/>
            <person name="Mule G."/>
            <person name="Ngan C.Y."/>
            <person name="Orejas M."/>
            <person name="Orosz E."/>
            <person name="Ouedraogo J.P."/>
            <person name="Overkamp K.M."/>
            <person name="Park H.-S."/>
            <person name="Perrone G."/>
            <person name="Piumi F."/>
            <person name="Punt P.J."/>
            <person name="Ram A.F."/>
            <person name="Ramon A."/>
            <person name="Rauscher S."/>
            <person name="Record E."/>
            <person name="Riano-Pachon D.M."/>
            <person name="Robert V."/>
            <person name="Roehrig J."/>
            <person name="Ruller R."/>
            <person name="Salamov A."/>
            <person name="Salih N.S."/>
            <person name="Samson R.A."/>
            <person name="Sandor E."/>
            <person name="Sanguinetti M."/>
            <person name="Schuetze T."/>
            <person name="Sepcic K."/>
            <person name="Shelest E."/>
            <person name="Sherlock G."/>
            <person name="Sophianopoulou V."/>
            <person name="Squina F.M."/>
            <person name="Sun H."/>
            <person name="Susca A."/>
            <person name="Todd R.B."/>
            <person name="Tsang A."/>
            <person name="Unkles S.E."/>
            <person name="van de Wiele N."/>
            <person name="van Rossen-Uffink D."/>
            <person name="Oliveira J.V."/>
            <person name="Vesth T.C."/>
            <person name="Visser J."/>
            <person name="Yu J.-H."/>
            <person name="Zhou M."/>
            <person name="Andersen M.R."/>
            <person name="Archer D.B."/>
            <person name="Baker S.E."/>
            <person name="Benoit I."/>
            <person name="Brakhage A.A."/>
            <person name="Braus G.H."/>
            <person name="Fischer R."/>
            <person name="Frisvad J.C."/>
            <person name="Goldman G.H."/>
            <person name="Houbraken J."/>
            <person name="Oakley B."/>
            <person name="Pocsi I."/>
            <person name="Scazzocchio C."/>
            <person name="Seiboth B."/>
            <person name="vanKuyk P.A."/>
            <person name="Wortman J."/>
            <person name="Dyer P.S."/>
            <person name="Grigoriev I.V."/>
        </authorList>
    </citation>
    <scope>NUCLEOTIDE SEQUENCE [LARGE SCALE GENOMIC DNA]</scope>
    <source>
        <strain evidence="3">CBS 101740 / IMI 381727 / IBT 21946</strain>
    </source>
</reference>
<evidence type="ECO:0000313" key="3">
    <source>
        <dbReference type="Proteomes" id="UP000184499"/>
    </source>
</evidence>
<evidence type="ECO:0000313" key="2">
    <source>
        <dbReference type="EMBL" id="OJJ71836.1"/>
    </source>
</evidence>
<accession>A0A1L9UJJ9</accession>
<dbReference type="OrthoDB" id="4367165at2759"/>
<sequence>MSSFLATLVQSTFPLDGPINTDGDYTGTSRPFSSSTGFSMDEDENTRRGGAVGHPLAQPVSIPATNGLRYNTQQPAMQEVPFPTSPTSILMSPTDTCSGSSPIPSRLTHNRLTCALHQYDAVLCRNILSFAQLTVYAFFRNVIR</sequence>
<gene>
    <name evidence="2" type="ORF">ASPBRDRAFT_55106</name>
</gene>
<feature type="compositionally biased region" description="Polar residues" evidence="1">
    <location>
        <begin position="26"/>
        <end position="38"/>
    </location>
</feature>